<evidence type="ECO:0000256" key="1">
    <source>
        <dbReference type="SAM" id="SignalP"/>
    </source>
</evidence>
<dbReference type="SUPFAM" id="SSF51445">
    <property type="entry name" value="(Trans)glycosidases"/>
    <property type="match status" value="1"/>
</dbReference>
<protein>
    <submittedName>
        <fullName evidence="2">Beta-porphyranase A</fullName>
    </submittedName>
</protein>
<dbReference type="EMBL" id="CAAHFH010000002">
    <property type="protein sequence ID" value="VGO21520.1"/>
    <property type="molecule type" value="Genomic_DNA"/>
</dbReference>
<organism evidence="2 3">
    <name type="scientific">Pontiella sulfatireligans</name>
    <dbReference type="NCBI Taxonomy" id="2750658"/>
    <lineage>
        <taxon>Bacteria</taxon>
        <taxon>Pseudomonadati</taxon>
        <taxon>Kiritimatiellota</taxon>
        <taxon>Kiritimatiellia</taxon>
        <taxon>Kiritimatiellales</taxon>
        <taxon>Pontiellaceae</taxon>
        <taxon>Pontiella</taxon>
    </lineage>
</organism>
<dbReference type="CDD" id="cd21510">
    <property type="entry name" value="agarase_cat"/>
    <property type="match status" value="1"/>
</dbReference>
<keyword evidence="3" id="KW-1185">Reference proteome</keyword>
<dbReference type="Gene3D" id="3.20.20.80">
    <property type="entry name" value="Glycosidases"/>
    <property type="match status" value="1"/>
</dbReference>
<proteinExistence type="predicted"/>
<name>A0A6C2UML7_9BACT</name>
<dbReference type="Proteomes" id="UP000346198">
    <property type="component" value="Unassembled WGS sequence"/>
</dbReference>
<evidence type="ECO:0000313" key="3">
    <source>
        <dbReference type="Proteomes" id="UP000346198"/>
    </source>
</evidence>
<dbReference type="Gene3D" id="2.60.120.1200">
    <property type="match status" value="1"/>
</dbReference>
<dbReference type="InterPro" id="IPR017853">
    <property type="entry name" value="GH"/>
</dbReference>
<keyword evidence="1" id="KW-0732">Signal</keyword>
<sequence>MPTLWMEYFNDWRTMKTLILKTLCFIALSASAGELGPDVVEQLGPAGRKAYNDHRHLVNVVMKNYPNKTEVQVNAQYEKLTKVFFSTNDVVVDGEASIPVPPEVARHSQLFRSFSVEGEGLLGISRVDFVSDNDGFRETKMGQHSDKRFLLEAVLANFKEGATYKMVFKGKGTIKNIYLANWEGIATEFNPSPYIAPGLDKPIMNVDVKVDARKYRSIGGICELQRDRYFRYYASPNMDRAGKEPYFKGKGFLPGRQIEKLSFLLEDRYGAADRMPHLIEDAARPGYADPKFFKENKGFFWRFEGVDPDLTFAMCFDNWPSFMEPGVNGIANTTGTPKDYEAATDLAVQYLKAQVRDSGRTATWWEVKNECDIQMEWMWHGQKGYDSWKMLADFHNTMAEGIHAALPDVKVGGPASAYIQPHLGQFNIWKNHKRFMELTKGKVDFYSHHFYEVSSNNTYKEQWNGRNSYAQGIMECTLDLVKAQMTAMDYEVPILITEFGTLNAPRGDLGYWVHVKNVNNLMLNLLSRPQDVEMCVPFILTFMHWDPHATESFIHMYDDGEFYKTKNTYLLDLWDDYNGKRIASSSSHRKIFTHSLIDGDTLKIALNNRSDQRAVVSLSTKLPRGVKVVSATRKMPVYEKGEMKFIEEPVNDLSAVDIGVEVTQLIYVKLSKTPKLKAVQNETVWYAPDTAVKANGETEFTIIIPKRELAKKRRAATLRIGLHRLGGFEKGASAFVNGKKIATLDLSYSQGAQKFFDFFEMEFDPSLLEETNTIKILFDEADAFISSTKIRLITE</sequence>
<feature type="chain" id="PRO_5025531128" evidence="1">
    <location>
        <begin position="33"/>
        <end position="795"/>
    </location>
</feature>
<gene>
    <name evidence="2" type="ORF">SCARR_03594</name>
</gene>
<accession>A0A6C2UML7</accession>
<dbReference type="AlphaFoldDB" id="A0A6C2UML7"/>
<evidence type="ECO:0000313" key="2">
    <source>
        <dbReference type="EMBL" id="VGO21520.1"/>
    </source>
</evidence>
<reference evidence="2 3" key="1">
    <citation type="submission" date="2019-04" db="EMBL/GenBank/DDBJ databases">
        <authorList>
            <person name="Van Vliet M D."/>
        </authorList>
    </citation>
    <scope>NUCLEOTIDE SEQUENCE [LARGE SCALE GENOMIC DNA]</scope>
    <source>
        <strain evidence="2 3">F21</strain>
    </source>
</reference>
<feature type="signal peptide" evidence="1">
    <location>
        <begin position="1"/>
        <end position="32"/>
    </location>
</feature>